<proteinExistence type="predicted"/>
<sequence>MKKSAIFVFIVSMLLTMSGCVQVSDVKESDTGSGDYNWLTASQLKQLFTKRTVTSINSSGTESKTYYHSSKGEVTQLRNGKTRKGFWRVTKKRDGSGRICLKMEGGKEQCRAIAKIGGRYYKFVVKKDGQHKKVVSYKKFESGKKLCSPCLYKKF</sequence>
<keyword evidence="3" id="KW-1185">Reference proteome</keyword>
<organism evidence="2 3">
    <name type="scientific">Solemya velum gill symbiont</name>
    <dbReference type="NCBI Taxonomy" id="2340"/>
    <lineage>
        <taxon>Bacteria</taxon>
        <taxon>Pseudomonadati</taxon>
        <taxon>Pseudomonadota</taxon>
        <taxon>Gammaproteobacteria</taxon>
        <taxon>sulfur-oxidizing symbionts</taxon>
    </lineage>
</organism>
<feature type="signal peptide" evidence="1">
    <location>
        <begin position="1"/>
        <end position="23"/>
    </location>
</feature>
<evidence type="ECO:0000313" key="2">
    <source>
        <dbReference type="EMBL" id="KHF26047.1"/>
    </source>
</evidence>
<dbReference type="EMBL" id="JRAA01000001">
    <property type="protein sequence ID" value="KHF26047.1"/>
    <property type="molecule type" value="Genomic_DNA"/>
</dbReference>
<dbReference type="RefSeq" id="WP_043115772.1">
    <property type="nucleotide sequence ID" value="NZ_JRAA01000001.1"/>
</dbReference>
<evidence type="ECO:0000313" key="3">
    <source>
        <dbReference type="Proteomes" id="UP000030856"/>
    </source>
</evidence>
<dbReference type="Proteomes" id="UP000030856">
    <property type="component" value="Unassembled WGS sequence"/>
</dbReference>
<evidence type="ECO:0000256" key="1">
    <source>
        <dbReference type="SAM" id="SignalP"/>
    </source>
</evidence>
<name>A0A0B0HBK6_SOVGS</name>
<keyword evidence="1" id="KW-0732">Signal</keyword>
<dbReference type="STRING" id="2340.JV46_14110"/>
<accession>A0A0B0HBK6</accession>
<dbReference type="AlphaFoldDB" id="A0A0B0HBK6"/>
<dbReference type="PROSITE" id="PS51257">
    <property type="entry name" value="PROKAR_LIPOPROTEIN"/>
    <property type="match status" value="1"/>
</dbReference>
<protein>
    <recommendedName>
        <fullName evidence="4">Lipoprotein</fullName>
    </recommendedName>
</protein>
<reference evidence="2 3" key="1">
    <citation type="journal article" date="2014" name="BMC Genomics">
        <title>The genome of the intracellular bacterium of the coastal bivalve, Solemya velum: a blueprint for thriving in and out of symbiosis.</title>
        <authorList>
            <person name="Dmytrenko O."/>
            <person name="Russell S.L."/>
            <person name="Loo W.T."/>
            <person name="Fontanez K.M."/>
            <person name="Liao L."/>
            <person name="Roeselers G."/>
            <person name="Sharma R."/>
            <person name="Stewart F.J."/>
            <person name="Newton I.L."/>
            <person name="Woyke T."/>
            <person name="Wu D."/>
            <person name="Lang J.M."/>
            <person name="Eisen J.A."/>
            <person name="Cavanaugh C.M."/>
        </authorList>
    </citation>
    <scope>NUCLEOTIDE SEQUENCE [LARGE SCALE GENOMIC DNA]</scope>
    <source>
        <strain evidence="2 3">WH</strain>
    </source>
</reference>
<gene>
    <name evidence="2" type="ORF">JV46_14110</name>
</gene>
<comment type="caution">
    <text evidence="2">The sequence shown here is derived from an EMBL/GenBank/DDBJ whole genome shotgun (WGS) entry which is preliminary data.</text>
</comment>
<feature type="chain" id="PRO_5002056881" description="Lipoprotein" evidence="1">
    <location>
        <begin position="24"/>
        <end position="155"/>
    </location>
</feature>
<dbReference type="eggNOG" id="ENOG5033H3D">
    <property type="taxonomic scope" value="Bacteria"/>
</dbReference>
<dbReference type="OrthoDB" id="6120440at2"/>
<evidence type="ECO:0008006" key="4">
    <source>
        <dbReference type="Google" id="ProtNLM"/>
    </source>
</evidence>